<keyword evidence="2" id="KW-1185">Reference proteome</keyword>
<reference evidence="1 2" key="1">
    <citation type="submission" date="2018-06" db="EMBL/GenBank/DDBJ databases">
        <title>Paenibacillus imtechensis sp. nov.</title>
        <authorList>
            <person name="Pinnaka A.K."/>
            <person name="Singh H."/>
            <person name="Kaur M."/>
        </authorList>
    </citation>
    <scope>NUCLEOTIDE SEQUENCE [LARGE SCALE GENOMIC DNA]</scope>
    <source>
        <strain evidence="1 2">SMB1</strain>
    </source>
</reference>
<dbReference type="InterPro" id="IPR036916">
    <property type="entry name" value="Sda_sf"/>
</dbReference>
<accession>A0A2W1L516</accession>
<protein>
    <recommendedName>
        <fullName evidence="3">Sporulation histidine kinase inhibitor Sda</fullName>
    </recommendedName>
</protein>
<dbReference type="Proteomes" id="UP000249522">
    <property type="component" value="Unassembled WGS sequence"/>
</dbReference>
<sequence>MSCYDEYKSTCHIHTAIGRFLKTKFGVLLMRFSNPFLTMRNYIKEYEPLGKSGSATRPVVFNQGHGPTDSTGIQSQDKSLLLLPLNDDHLLEVYHEAKAMNLSVEFIELIEDALRMRNIEMDVPQAHS</sequence>
<dbReference type="SUPFAM" id="SSF100985">
    <property type="entry name" value="Sporulation inhibitor Sda"/>
    <property type="match status" value="1"/>
</dbReference>
<evidence type="ECO:0000313" key="1">
    <source>
        <dbReference type="EMBL" id="PZD95178.1"/>
    </source>
</evidence>
<comment type="caution">
    <text evidence="1">The sequence shown here is derived from an EMBL/GenBank/DDBJ whole genome shotgun (WGS) entry which is preliminary data.</text>
</comment>
<dbReference type="EMBL" id="QKRB01000044">
    <property type="protein sequence ID" value="PZD95178.1"/>
    <property type="molecule type" value="Genomic_DNA"/>
</dbReference>
<dbReference type="Gene3D" id="1.10.287.1100">
    <property type="entry name" value="Sporulation inhibitor A"/>
    <property type="match status" value="1"/>
</dbReference>
<evidence type="ECO:0008006" key="3">
    <source>
        <dbReference type="Google" id="ProtNLM"/>
    </source>
</evidence>
<proteinExistence type="predicted"/>
<organism evidence="1 2">
    <name type="scientific">Paenibacillus sambharensis</name>
    <dbReference type="NCBI Taxonomy" id="1803190"/>
    <lineage>
        <taxon>Bacteria</taxon>
        <taxon>Bacillati</taxon>
        <taxon>Bacillota</taxon>
        <taxon>Bacilli</taxon>
        <taxon>Bacillales</taxon>
        <taxon>Paenibacillaceae</taxon>
        <taxon>Paenibacillus</taxon>
    </lineage>
</organism>
<dbReference type="AlphaFoldDB" id="A0A2W1L516"/>
<dbReference type="OrthoDB" id="2933732at2"/>
<dbReference type="InterPro" id="IPR015064">
    <property type="entry name" value="Sda"/>
</dbReference>
<name>A0A2W1L516_9BACL</name>
<dbReference type="Pfam" id="PF08970">
    <property type="entry name" value="Sda"/>
    <property type="match status" value="1"/>
</dbReference>
<gene>
    <name evidence="1" type="ORF">DNH61_11485</name>
</gene>
<evidence type="ECO:0000313" key="2">
    <source>
        <dbReference type="Proteomes" id="UP000249522"/>
    </source>
</evidence>